<dbReference type="InterPro" id="IPR000742">
    <property type="entry name" value="EGF"/>
</dbReference>
<feature type="domain" description="EGF-like" evidence="8">
    <location>
        <begin position="272"/>
        <end position="313"/>
    </location>
</feature>
<dbReference type="WBParaSite" id="SBAD_0000609201-mRNA-1">
    <property type="protein sequence ID" value="SBAD_0000609201-mRNA-1"/>
    <property type="gene ID" value="SBAD_0000609201"/>
</dbReference>
<keyword evidence="10" id="KW-1185">Reference proteome</keyword>
<feature type="domain" description="EGF-like" evidence="8">
    <location>
        <begin position="453"/>
        <end position="497"/>
    </location>
</feature>
<feature type="domain" description="EGF-like" evidence="8">
    <location>
        <begin position="500"/>
        <end position="543"/>
    </location>
</feature>
<dbReference type="SMART" id="SM00135">
    <property type="entry name" value="LY"/>
    <property type="match status" value="4"/>
</dbReference>
<feature type="domain" description="EGF-like" evidence="8">
    <location>
        <begin position="84"/>
        <end position="124"/>
    </location>
</feature>
<feature type="disulfide bond" evidence="6">
    <location>
        <begin position="420"/>
        <end position="437"/>
    </location>
</feature>
<dbReference type="InterPro" id="IPR011042">
    <property type="entry name" value="6-blade_b-propeller_TolB-like"/>
</dbReference>
<evidence type="ECO:0000256" key="1">
    <source>
        <dbReference type="ARBA" id="ARBA00022536"/>
    </source>
</evidence>
<dbReference type="Pfam" id="PF00008">
    <property type="entry name" value="EGF"/>
    <property type="match status" value="1"/>
</dbReference>
<feature type="disulfide bond" evidence="6">
    <location>
        <begin position="555"/>
        <end position="572"/>
    </location>
</feature>
<feature type="domain" description="EGF-like" evidence="8">
    <location>
        <begin position="225"/>
        <end position="264"/>
    </location>
</feature>
<dbReference type="EMBL" id="UZAM01009303">
    <property type="protein sequence ID" value="VDP08501.1"/>
    <property type="molecule type" value="Genomic_DNA"/>
</dbReference>
<dbReference type="PROSITE" id="PS51120">
    <property type="entry name" value="LDLRB"/>
    <property type="match status" value="3"/>
</dbReference>
<feature type="disulfide bond" evidence="6">
    <location>
        <begin position="511"/>
        <end position="528"/>
    </location>
</feature>
<comment type="caution">
    <text evidence="6">Lacks conserved residue(s) required for the propagation of feature annotation.</text>
</comment>
<keyword evidence="3" id="KW-0677">Repeat</keyword>
<dbReference type="InterPro" id="IPR018097">
    <property type="entry name" value="EGF_Ca-bd_CS"/>
</dbReference>
<dbReference type="SMART" id="SM00274">
    <property type="entry name" value="FOLN"/>
    <property type="match status" value="3"/>
</dbReference>
<accession>A0A183IQG2</accession>
<dbReference type="InterPro" id="IPR000152">
    <property type="entry name" value="EGF-type_Asp/Asn_hydroxyl_site"/>
</dbReference>
<evidence type="ECO:0000313" key="10">
    <source>
        <dbReference type="Proteomes" id="UP000270296"/>
    </source>
</evidence>
<evidence type="ECO:0000256" key="3">
    <source>
        <dbReference type="ARBA" id="ARBA00022737"/>
    </source>
</evidence>
<dbReference type="GO" id="GO:0005886">
    <property type="term" value="C:plasma membrane"/>
    <property type="evidence" value="ECO:0007669"/>
    <property type="project" value="TreeGrafter"/>
</dbReference>
<feature type="repeat" description="LDL-receptor class B" evidence="7">
    <location>
        <begin position="720"/>
        <end position="762"/>
    </location>
</feature>
<evidence type="ECO:0000256" key="4">
    <source>
        <dbReference type="ARBA" id="ARBA00023157"/>
    </source>
</evidence>
<dbReference type="PROSITE" id="PS01186">
    <property type="entry name" value="EGF_2"/>
    <property type="match status" value="11"/>
</dbReference>
<dbReference type="PANTHER" id="PTHR46513:SF13">
    <property type="entry name" value="EGF-LIKE DOMAIN-CONTAINING PROTEIN"/>
    <property type="match status" value="1"/>
</dbReference>
<dbReference type="AlphaFoldDB" id="A0A183IQG2"/>
<feature type="disulfide bond" evidence="6">
    <location>
        <begin position="373"/>
        <end position="390"/>
    </location>
</feature>
<dbReference type="OrthoDB" id="9990982at2759"/>
<dbReference type="InterPro" id="IPR024731">
    <property type="entry name" value="NELL2-like_EGF"/>
</dbReference>
<dbReference type="PROSITE" id="PS00010">
    <property type="entry name" value="ASX_HYDROXYL"/>
    <property type="match status" value="1"/>
</dbReference>
<organism evidence="11">
    <name type="scientific">Soboliphyme baturini</name>
    <dbReference type="NCBI Taxonomy" id="241478"/>
    <lineage>
        <taxon>Eukaryota</taxon>
        <taxon>Metazoa</taxon>
        <taxon>Ecdysozoa</taxon>
        <taxon>Nematoda</taxon>
        <taxon>Enoplea</taxon>
        <taxon>Dorylaimia</taxon>
        <taxon>Dioctophymatida</taxon>
        <taxon>Dioctophymatoidea</taxon>
        <taxon>Soboliphymatidae</taxon>
        <taxon>Soboliphyme</taxon>
    </lineage>
</organism>
<name>A0A183IQG2_9BILA</name>
<feature type="domain" description="EGF-like" evidence="8">
    <location>
        <begin position="545"/>
        <end position="586"/>
    </location>
</feature>
<dbReference type="Pfam" id="PF00058">
    <property type="entry name" value="Ldl_recept_b"/>
    <property type="match status" value="2"/>
</dbReference>
<evidence type="ECO:0000256" key="7">
    <source>
        <dbReference type="PROSITE-ProRule" id="PRU00461"/>
    </source>
</evidence>
<sequence length="858" mass="95465">MTCLLLDVEDDPCSDGLHSCTDDHMACVGEGTRHRCICREGYNMVYDNQLHHQQGRCVGKSCRRECRNAACGYSLRPDSCVISDIDECTENIHRCSPNAICRNEPGTYACLCRTGFEGDGYRCTERKLNCQDVQCHSDADCQIDSSNNPICVCRSGFEGNGYVCRRIEASNPCKSVRCDPNAQCVIDALGAPTCACNEGYTGDGYMCNNLFQQPEIHIDARVSEPQRTCESVPCPLNSHCRYDNRRQPVCVCDDGYEGDGRTCQKKAMPAENVKLCSSHEECGDTAYCAYNDQHRRYQCKCRPTFTGDGVNCLPERRSCDVAHDCHVNADCFWQQDATEVGYKCRCRSGFTGDGYKCEEIKKQDVSCNVLNNCHPNAKCNYSPHTNAYVCQCEAGYSGDGNFCSKVETDANHKCKSSEDCHSNAHCVFRDSAYEYFCECLPGYRGDGFSNCDPADECFPGNENTGCGELAKCSFDLEKVAYVCKCIGGYTGDGHTCVPEVAISCNTDPTLCHYNAECRYSSVTSTYACHCREGFKGDGYNSCEKEQVTCRMQNICDPNAGCHPTSDGTTYICICNRGYEGDGFTCQPIHDCMLEPNLCHENAVCVSENMRYVCRCKEGYHGSGQKCTSDSELNGKILIFSQGMSLVQRGMLASDIGKQIVIAPYQIAVGIDYDCANGQIYWTDVSGHSVRKANLDGSGVSVVYDAELNSPEGIALDWLSHNIYYADSSKKEIGVITMDGKYRYTVLTNGLVNPRALAIDHIEKKIYFSDWHRQQPQIGRFNLDGTDRESFVSDGIALPNGLVVLHRRREVCWADAGTQRLECIGVNKAGRRKVYDQLKYPFGLTAADEEMFYWTDWEE</sequence>
<keyword evidence="1 6" id="KW-0245">EGF-like domain</keyword>
<dbReference type="GO" id="GO:0042813">
    <property type="term" value="F:Wnt receptor activity"/>
    <property type="evidence" value="ECO:0007669"/>
    <property type="project" value="TreeGrafter"/>
</dbReference>
<dbReference type="CDD" id="cd00054">
    <property type="entry name" value="EGF_CA"/>
    <property type="match status" value="1"/>
</dbReference>
<dbReference type="GO" id="GO:0017147">
    <property type="term" value="F:Wnt-protein binding"/>
    <property type="evidence" value="ECO:0007669"/>
    <property type="project" value="TreeGrafter"/>
</dbReference>
<dbReference type="FunFam" id="2.120.10.30:FF:000241">
    <property type="entry name" value="Low-density lipoprotein receptor-related protein 6"/>
    <property type="match status" value="1"/>
</dbReference>
<dbReference type="PROSITE" id="PS01187">
    <property type="entry name" value="EGF_CA"/>
    <property type="match status" value="1"/>
</dbReference>
<evidence type="ECO:0000256" key="2">
    <source>
        <dbReference type="ARBA" id="ARBA00022729"/>
    </source>
</evidence>
<reference evidence="9 10" key="2">
    <citation type="submission" date="2018-11" db="EMBL/GenBank/DDBJ databases">
        <authorList>
            <consortium name="Pathogen Informatics"/>
        </authorList>
    </citation>
    <scope>NUCLEOTIDE SEQUENCE [LARGE SCALE GENOMIC DNA]</scope>
</reference>
<feature type="disulfide bond" evidence="6">
    <location>
        <begin position="466"/>
        <end position="483"/>
    </location>
</feature>
<dbReference type="FunFam" id="2.10.25.10:FF:000038">
    <property type="entry name" value="Fibrillin 2"/>
    <property type="match status" value="1"/>
</dbReference>
<feature type="domain" description="EGF-like" evidence="8">
    <location>
        <begin position="363"/>
        <end position="404"/>
    </location>
</feature>
<dbReference type="SMART" id="SM00181">
    <property type="entry name" value="EGF"/>
    <property type="match status" value="13"/>
</dbReference>
<keyword evidence="4 6" id="KW-1015">Disulfide bond</keyword>
<dbReference type="InterPro" id="IPR003645">
    <property type="entry name" value="Fol_N"/>
</dbReference>
<dbReference type="InterPro" id="IPR001881">
    <property type="entry name" value="EGF-like_Ca-bd_dom"/>
</dbReference>
<dbReference type="GO" id="GO:0005509">
    <property type="term" value="F:calcium ion binding"/>
    <property type="evidence" value="ECO:0007669"/>
    <property type="project" value="InterPro"/>
</dbReference>
<dbReference type="InterPro" id="IPR050778">
    <property type="entry name" value="Cueball_EGF_LRP_Nidogen"/>
</dbReference>
<dbReference type="SUPFAM" id="SSF63825">
    <property type="entry name" value="YWTD domain"/>
    <property type="match status" value="1"/>
</dbReference>
<dbReference type="Gene3D" id="2.10.25.10">
    <property type="entry name" value="Laminin"/>
    <property type="match status" value="10"/>
</dbReference>
<feature type="domain" description="EGF-like" evidence="8">
    <location>
        <begin position="169"/>
        <end position="208"/>
    </location>
</feature>
<keyword evidence="2" id="KW-0732">Signal</keyword>
<feature type="repeat" description="LDL-receptor class B" evidence="7">
    <location>
        <begin position="677"/>
        <end position="719"/>
    </location>
</feature>
<evidence type="ECO:0000313" key="11">
    <source>
        <dbReference type="WBParaSite" id="SBAD_0000609201-mRNA-1"/>
    </source>
</evidence>
<feature type="domain" description="EGF-like" evidence="8">
    <location>
        <begin position="315"/>
        <end position="358"/>
    </location>
</feature>
<feature type="repeat" description="LDL-receptor class B" evidence="7">
    <location>
        <begin position="763"/>
        <end position="807"/>
    </location>
</feature>
<dbReference type="Pfam" id="PF12947">
    <property type="entry name" value="EGF_3"/>
    <property type="match status" value="3"/>
</dbReference>
<evidence type="ECO:0000313" key="9">
    <source>
        <dbReference type="EMBL" id="VDP08501.1"/>
    </source>
</evidence>
<dbReference type="Gene3D" id="2.120.10.30">
    <property type="entry name" value="TolB, C-terminal domain"/>
    <property type="match status" value="1"/>
</dbReference>
<dbReference type="PROSITE" id="PS50026">
    <property type="entry name" value="EGF_3"/>
    <property type="match status" value="11"/>
</dbReference>
<dbReference type="GO" id="GO:0060070">
    <property type="term" value="P:canonical Wnt signaling pathway"/>
    <property type="evidence" value="ECO:0007669"/>
    <property type="project" value="TreeGrafter"/>
</dbReference>
<evidence type="ECO:0000256" key="6">
    <source>
        <dbReference type="PROSITE-ProRule" id="PRU00076"/>
    </source>
</evidence>
<feature type="disulfide bond" evidence="6">
    <location>
        <begin position="282"/>
        <end position="299"/>
    </location>
</feature>
<gene>
    <name evidence="9" type="ORF">SBAD_LOCUS5859</name>
</gene>
<proteinExistence type="predicted"/>
<evidence type="ECO:0000259" key="8">
    <source>
        <dbReference type="PROSITE" id="PS50026"/>
    </source>
</evidence>
<dbReference type="Proteomes" id="UP000270296">
    <property type="component" value="Unassembled WGS sequence"/>
</dbReference>
<dbReference type="PANTHER" id="PTHR46513">
    <property type="entry name" value="VITELLOGENIN RECEPTOR-LIKE PROTEIN-RELATED-RELATED"/>
    <property type="match status" value="1"/>
</dbReference>
<dbReference type="SUPFAM" id="SSF57196">
    <property type="entry name" value="EGF/Laminin"/>
    <property type="match status" value="2"/>
</dbReference>
<protein>
    <submittedName>
        <fullName evidence="11">EGF-like domain-containing protein</fullName>
    </submittedName>
</protein>
<reference evidence="11" key="1">
    <citation type="submission" date="2016-06" db="UniProtKB">
        <authorList>
            <consortium name="WormBaseParasite"/>
        </authorList>
    </citation>
    <scope>IDENTIFICATION</scope>
</reference>
<evidence type="ECO:0000256" key="5">
    <source>
        <dbReference type="ARBA" id="ARBA00023180"/>
    </source>
</evidence>
<dbReference type="SMART" id="SM00179">
    <property type="entry name" value="EGF_CA"/>
    <property type="match status" value="3"/>
</dbReference>
<keyword evidence="5" id="KW-0325">Glycoprotein</keyword>
<feature type="domain" description="EGF-like" evidence="8">
    <location>
        <begin position="587"/>
        <end position="627"/>
    </location>
</feature>
<feature type="domain" description="EGF-like" evidence="8">
    <location>
        <begin position="410"/>
        <end position="452"/>
    </location>
</feature>
<dbReference type="InterPro" id="IPR000033">
    <property type="entry name" value="LDLR_classB_rpt"/>
</dbReference>